<comment type="subcellular location">
    <subcellularLocation>
        <location evidence="1">Nucleus</location>
    </subcellularLocation>
</comment>
<dbReference type="InterPro" id="IPR007120">
    <property type="entry name" value="DNA-dir_RNAP_su2_dom"/>
</dbReference>
<dbReference type="GO" id="GO:0006351">
    <property type="term" value="P:DNA-templated transcription"/>
    <property type="evidence" value="ECO:0007669"/>
    <property type="project" value="InterPro"/>
</dbReference>
<dbReference type="InterPro" id="IPR007647">
    <property type="entry name" value="RNA_pol_Rpb2_5"/>
</dbReference>
<evidence type="ECO:0000256" key="13">
    <source>
        <dbReference type="ARBA" id="ARBA00048552"/>
    </source>
</evidence>
<name>A0AA38HGB8_9CUCU</name>
<gene>
    <name evidence="17" type="ORF">Zmor_012165</name>
</gene>
<sequence>MEDRLEIQKSDVEMLNTHDETHTDQPTTFEHLLERGVVEYIDVAEEETCMIAMFIEKLKQGNCGTYTHCEIHPSMILGVCCSIIPFPDHNQSPRNVYQSAMGKQAMGIYITNFQVRMDSLAHVLFYPQKPLTTTRAMEYLHFQELPAGINAVVAIASYTGYNQEDSVIINQSSVQRGLFRSIFYRTYKDEEKRKSWADETFEKPDRSTTTGFRNRGFYEKLDDDGLVAPGISVNENDAIIGKTTPIEQDEELLKQDSKGNIYTKRDSSTFLRAGEHGIVDQVLLTENGEGNKFCKIRVRSVRIPQIGDKFASRHGQKGTCGILYNQEDMPFTAEGIIPDIIVNPHAIPSRMTIGHMIECLMGKVAALMGQIGDATPFLHYDNIVASVSDMLKSYKYHQYGNEVMYCGHTGRKINTQVFIGPTYYQRLKHMVDDKIHARARGPCAALTRQPMEGRSRDGGLRFGEMERDCMIAHGAAQFLRERLMDVSDAFSVHVCNLCGLIAVAKTKTDEYECFGCKNTTKISRVMIPYACKLLFQELMAMSIAPRMMVLRPGQCMRLKYDDAGNRLP</sequence>
<organism evidence="17 18">
    <name type="scientific">Zophobas morio</name>
    <dbReference type="NCBI Taxonomy" id="2755281"/>
    <lineage>
        <taxon>Eukaryota</taxon>
        <taxon>Metazoa</taxon>
        <taxon>Ecdysozoa</taxon>
        <taxon>Arthropoda</taxon>
        <taxon>Hexapoda</taxon>
        <taxon>Insecta</taxon>
        <taxon>Pterygota</taxon>
        <taxon>Neoptera</taxon>
        <taxon>Endopterygota</taxon>
        <taxon>Coleoptera</taxon>
        <taxon>Polyphaga</taxon>
        <taxon>Cucujiformia</taxon>
        <taxon>Tenebrionidae</taxon>
        <taxon>Zophobas</taxon>
    </lineage>
</organism>
<dbReference type="AlphaFoldDB" id="A0AA38HGB8"/>
<keyword evidence="11" id="KW-0804">Transcription</keyword>
<reference evidence="17" key="1">
    <citation type="journal article" date="2023" name="G3 (Bethesda)">
        <title>Whole genome assemblies of Zophobas morio and Tenebrio molitor.</title>
        <authorList>
            <person name="Kaur S."/>
            <person name="Stinson S.A."/>
            <person name="diCenzo G.C."/>
        </authorList>
    </citation>
    <scope>NUCLEOTIDE SEQUENCE</scope>
    <source>
        <strain evidence="17">QUZm001</strain>
    </source>
</reference>
<dbReference type="Pfam" id="PF00562">
    <property type="entry name" value="RNA_pol_Rpb2_6"/>
    <property type="match status" value="1"/>
</dbReference>
<evidence type="ECO:0000259" key="14">
    <source>
        <dbReference type="Pfam" id="PF00562"/>
    </source>
</evidence>
<evidence type="ECO:0000256" key="6">
    <source>
        <dbReference type="ARBA" id="ARBA00022695"/>
    </source>
</evidence>
<protein>
    <recommendedName>
        <fullName evidence="3">DNA-directed RNA polymerase</fullName>
        <ecNumber evidence="3">2.7.7.6</ecNumber>
    </recommendedName>
</protein>
<dbReference type="CDD" id="cd00653">
    <property type="entry name" value="RNA_pol_B_RPB2"/>
    <property type="match status" value="1"/>
</dbReference>
<dbReference type="FunFam" id="3.90.1800.10:FF:000002">
    <property type="entry name" value="DNA-directed RNA polymerase subunit beta"/>
    <property type="match status" value="1"/>
</dbReference>
<feature type="domain" description="DNA-directed RNA polymerase subunit 2 hybrid-binding" evidence="14">
    <location>
        <begin position="80"/>
        <end position="456"/>
    </location>
</feature>
<comment type="catalytic activity">
    <reaction evidence="13">
        <text>RNA(n) + a ribonucleoside 5'-triphosphate = RNA(n+1) + diphosphate</text>
        <dbReference type="Rhea" id="RHEA:21248"/>
        <dbReference type="Rhea" id="RHEA-COMP:14527"/>
        <dbReference type="Rhea" id="RHEA-COMP:17342"/>
        <dbReference type="ChEBI" id="CHEBI:33019"/>
        <dbReference type="ChEBI" id="CHEBI:61557"/>
        <dbReference type="ChEBI" id="CHEBI:140395"/>
        <dbReference type="EC" id="2.7.7.6"/>
    </reaction>
</comment>
<dbReference type="InterPro" id="IPR015712">
    <property type="entry name" value="DNA-dir_RNA_pol_su2"/>
</dbReference>
<dbReference type="Gene3D" id="2.40.50.150">
    <property type="match status" value="1"/>
</dbReference>
<evidence type="ECO:0000256" key="5">
    <source>
        <dbReference type="ARBA" id="ARBA00022679"/>
    </source>
</evidence>
<proteinExistence type="inferred from homology"/>
<dbReference type="InterPro" id="IPR037033">
    <property type="entry name" value="DNA-dir_RNAP_su2_hyb_sf"/>
</dbReference>
<keyword evidence="7" id="KW-0479">Metal-binding</keyword>
<evidence type="ECO:0000256" key="3">
    <source>
        <dbReference type="ARBA" id="ARBA00012418"/>
    </source>
</evidence>
<evidence type="ECO:0000256" key="9">
    <source>
        <dbReference type="ARBA" id="ARBA00022833"/>
    </source>
</evidence>
<dbReference type="FunFam" id="2.40.50.150:FF:000002">
    <property type="entry name" value="DNA-directed RNA polymerase subunit beta"/>
    <property type="match status" value="1"/>
</dbReference>
<dbReference type="FunFam" id="2.40.270.10:FF:000011">
    <property type="entry name" value="DNA-directed RNA polymerase subunit beta"/>
    <property type="match status" value="1"/>
</dbReference>
<dbReference type="Pfam" id="PF04560">
    <property type="entry name" value="RNA_pol_Rpb2_7"/>
    <property type="match status" value="1"/>
</dbReference>
<evidence type="ECO:0000256" key="10">
    <source>
        <dbReference type="ARBA" id="ARBA00022842"/>
    </source>
</evidence>
<evidence type="ECO:0000256" key="8">
    <source>
        <dbReference type="ARBA" id="ARBA00022771"/>
    </source>
</evidence>
<dbReference type="GO" id="GO:0003677">
    <property type="term" value="F:DNA binding"/>
    <property type="evidence" value="ECO:0007669"/>
    <property type="project" value="InterPro"/>
</dbReference>
<evidence type="ECO:0000256" key="2">
    <source>
        <dbReference type="ARBA" id="ARBA00006835"/>
    </source>
</evidence>
<comment type="similarity">
    <text evidence="2">Belongs to the RNA polymerase beta chain family.</text>
</comment>
<evidence type="ECO:0000256" key="1">
    <source>
        <dbReference type="ARBA" id="ARBA00004123"/>
    </source>
</evidence>
<evidence type="ECO:0000259" key="16">
    <source>
        <dbReference type="Pfam" id="PF04567"/>
    </source>
</evidence>
<evidence type="ECO:0000259" key="15">
    <source>
        <dbReference type="Pfam" id="PF04560"/>
    </source>
</evidence>
<keyword evidence="4" id="KW-0240">DNA-directed RNA polymerase</keyword>
<keyword evidence="12" id="KW-0539">Nucleus</keyword>
<evidence type="ECO:0000256" key="12">
    <source>
        <dbReference type="ARBA" id="ARBA00023242"/>
    </source>
</evidence>
<dbReference type="GO" id="GO:0005634">
    <property type="term" value="C:nucleus"/>
    <property type="evidence" value="ECO:0007669"/>
    <property type="project" value="UniProtKB-SubCell"/>
</dbReference>
<dbReference type="PROSITE" id="PS01166">
    <property type="entry name" value="RNA_POL_BETA"/>
    <property type="match status" value="1"/>
</dbReference>
<evidence type="ECO:0000256" key="4">
    <source>
        <dbReference type="ARBA" id="ARBA00022478"/>
    </source>
</evidence>
<accession>A0AA38HGB8</accession>
<keyword evidence="6" id="KW-0548">Nucleotidyltransferase</keyword>
<evidence type="ECO:0000256" key="11">
    <source>
        <dbReference type="ARBA" id="ARBA00023163"/>
    </source>
</evidence>
<dbReference type="EC" id="2.7.7.6" evidence="3"/>
<feature type="domain" description="RNA polymerase Rpb2" evidence="16">
    <location>
        <begin position="29"/>
        <end position="73"/>
    </location>
</feature>
<dbReference type="Gene3D" id="2.40.270.10">
    <property type="entry name" value="DNA-directed RNA polymerase, subunit 2, domain 6"/>
    <property type="match status" value="1"/>
</dbReference>
<comment type="caution">
    <text evidence="17">The sequence shown here is derived from an EMBL/GenBank/DDBJ whole genome shotgun (WGS) entry which is preliminary data.</text>
</comment>
<dbReference type="GO" id="GO:0008270">
    <property type="term" value="F:zinc ion binding"/>
    <property type="evidence" value="ECO:0007669"/>
    <property type="project" value="UniProtKB-KW"/>
</dbReference>
<keyword evidence="9" id="KW-0862">Zinc</keyword>
<dbReference type="GO" id="GO:0003899">
    <property type="term" value="F:DNA-directed RNA polymerase activity"/>
    <property type="evidence" value="ECO:0007669"/>
    <property type="project" value="UniProtKB-EC"/>
</dbReference>
<feature type="domain" description="RNA polymerase Rpb2" evidence="15">
    <location>
        <begin position="458"/>
        <end position="548"/>
    </location>
</feature>
<evidence type="ECO:0000313" key="17">
    <source>
        <dbReference type="EMBL" id="KAJ3615955.1"/>
    </source>
</evidence>
<keyword evidence="5" id="KW-0808">Transferase</keyword>
<evidence type="ECO:0000256" key="7">
    <source>
        <dbReference type="ARBA" id="ARBA00022723"/>
    </source>
</evidence>
<dbReference type="Proteomes" id="UP001168821">
    <property type="component" value="Unassembled WGS sequence"/>
</dbReference>
<dbReference type="InterPro" id="IPR014724">
    <property type="entry name" value="RNA_pol_RPB2_OB-fold"/>
</dbReference>
<dbReference type="SUPFAM" id="SSF64484">
    <property type="entry name" value="beta and beta-prime subunits of DNA dependent RNA-polymerase"/>
    <property type="match status" value="1"/>
</dbReference>
<dbReference type="Gene3D" id="3.90.1800.10">
    <property type="entry name" value="RNA polymerase alpha subunit dimerisation domain"/>
    <property type="match status" value="1"/>
</dbReference>
<dbReference type="InterPro" id="IPR007121">
    <property type="entry name" value="RNA_pol_bsu_CS"/>
</dbReference>
<keyword evidence="8" id="KW-0863">Zinc-finger</keyword>
<dbReference type="Pfam" id="PF04567">
    <property type="entry name" value="RNA_pol_Rpb2_5"/>
    <property type="match status" value="1"/>
</dbReference>
<dbReference type="GO" id="GO:0000428">
    <property type="term" value="C:DNA-directed RNA polymerase complex"/>
    <property type="evidence" value="ECO:0007669"/>
    <property type="project" value="UniProtKB-KW"/>
</dbReference>
<dbReference type="EMBL" id="JALNTZ010003804">
    <property type="protein sequence ID" value="KAJ3615955.1"/>
    <property type="molecule type" value="Genomic_DNA"/>
</dbReference>
<dbReference type="PANTHER" id="PTHR20856">
    <property type="entry name" value="DNA-DIRECTED RNA POLYMERASE I SUBUNIT 2"/>
    <property type="match status" value="1"/>
</dbReference>
<dbReference type="GO" id="GO:0032549">
    <property type="term" value="F:ribonucleoside binding"/>
    <property type="evidence" value="ECO:0007669"/>
    <property type="project" value="InterPro"/>
</dbReference>
<evidence type="ECO:0000313" key="18">
    <source>
        <dbReference type="Proteomes" id="UP001168821"/>
    </source>
</evidence>
<dbReference type="InterPro" id="IPR007641">
    <property type="entry name" value="RNA_pol_Rpb2_7"/>
</dbReference>
<keyword evidence="10" id="KW-0460">Magnesium</keyword>
<keyword evidence="18" id="KW-1185">Reference proteome</keyword>